<keyword evidence="1" id="KW-0732">Signal</keyword>
<dbReference type="AlphaFoldDB" id="A0AAQ4FEK0"/>
<evidence type="ECO:0008006" key="4">
    <source>
        <dbReference type="Google" id="ProtNLM"/>
    </source>
</evidence>
<comment type="caution">
    <text evidence="2">The sequence shown here is derived from an EMBL/GenBank/DDBJ whole genome shotgun (WGS) entry which is preliminary data.</text>
</comment>
<organism evidence="2 3">
    <name type="scientific">Amblyomma americanum</name>
    <name type="common">Lone star tick</name>
    <dbReference type="NCBI Taxonomy" id="6943"/>
    <lineage>
        <taxon>Eukaryota</taxon>
        <taxon>Metazoa</taxon>
        <taxon>Ecdysozoa</taxon>
        <taxon>Arthropoda</taxon>
        <taxon>Chelicerata</taxon>
        <taxon>Arachnida</taxon>
        <taxon>Acari</taxon>
        <taxon>Parasitiformes</taxon>
        <taxon>Ixodida</taxon>
        <taxon>Ixodoidea</taxon>
        <taxon>Ixodidae</taxon>
        <taxon>Amblyomminae</taxon>
        <taxon>Amblyomma</taxon>
    </lineage>
</organism>
<dbReference type="EMBL" id="JARKHS020003979">
    <property type="protein sequence ID" value="KAK8785068.1"/>
    <property type="molecule type" value="Genomic_DNA"/>
</dbReference>
<sequence>MSAFRLILLFFVLAAYEEKEIARISDCYFSHLPSDFSNQVRESVTSLFNGMSIVQTILLFCEINNDDGYSMINAWIKELPVNLMLSVTS</sequence>
<feature type="signal peptide" evidence="1">
    <location>
        <begin position="1"/>
        <end position="22"/>
    </location>
</feature>
<evidence type="ECO:0000313" key="2">
    <source>
        <dbReference type="EMBL" id="KAK8785068.1"/>
    </source>
</evidence>
<accession>A0AAQ4FEK0</accession>
<gene>
    <name evidence="2" type="ORF">V5799_008564</name>
</gene>
<feature type="chain" id="PRO_5042859748" description="Secreted protein" evidence="1">
    <location>
        <begin position="23"/>
        <end position="89"/>
    </location>
</feature>
<evidence type="ECO:0000256" key="1">
    <source>
        <dbReference type="SAM" id="SignalP"/>
    </source>
</evidence>
<proteinExistence type="predicted"/>
<protein>
    <recommendedName>
        <fullName evidence="4">Secreted protein</fullName>
    </recommendedName>
</protein>
<reference evidence="2 3" key="1">
    <citation type="journal article" date="2023" name="Arcadia Sci">
        <title>De novo assembly of a long-read Amblyomma americanum tick genome.</title>
        <authorList>
            <person name="Chou S."/>
            <person name="Poskanzer K.E."/>
            <person name="Rollins M."/>
            <person name="Thuy-Boun P.S."/>
        </authorList>
    </citation>
    <scope>NUCLEOTIDE SEQUENCE [LARGE SCALE GENOMIC DNA]</scope>
    <source>
        <strain evidence="2">F_SG_1</strain>
        <tissue evidence="2">Salivary glands</tissue>
    </source>
</reference>
<keyword evidence="3" id="KW-1185">Reference proteome</keyword>
<evidence type="ECO:0000313" key="3">
    <source>
        <dbReference type="Proteomes" id="UP001321473"/>
    </source>
</evidence>
<dbReference type="Proteomes" id="UP001321473">
    <property type="component" value="Unassembled WGS sequence"/>
</dbReference>
<name>A0AAQ4FEK0_AMBAM</name>